<feature type="domain" description="DDE Tnp4" evidence="8">
    <location>
        <begin position="170"/>
        <end position="212"/>
    </location>
</feature>
<comment type="cofactor">
    <cofactor evidence="1">
        <name>a divalent metal cation</name>
        <dbReference type="ChEBI" id="CHEBI:60240"/>
    </cofactor>
</comment>
<proteinExistence type="inferred from homology"/>
<reference evidence="10" key="1">
    <citation type="journal article" date="2016" name="Nat. Genet.">
        <title>The genome sequences of Arachis duranensis and Arachis ipaensis, the diploid ancestors of cultivated peanut.</title>
        <authorList>
            <person name="Bertioli D.J."/>
            <person name="Cannon S.B."/>
            <person name="Froenicke L."/>
            <person name="Huang G."/>
            <person name="Farmer A.D."/>
            <person name="Cannon E.K."/>
            <person name="Liu X."/>
            <person name="Gao D."/>
            <person name="Clevenger J."/>
            <person name="Dash S."/>
            <person name="Ren L."/>
            <person name="Moretzsohn M.C."/>
            <person name="Shirasawa K."/>
            <person name="Huang W."/>
            <person name="Vidigal B."/>
            <person name="Abernathy B."/>
            <person name="Chu Y."/>
            <person name="Niederhuth C.E."/>
            <person name="Umale P."/>
            <person name="Araujo A.C."/>
            <person name="Kozik A."/>
            <person name="Kim K.D."/>
            <person name="Burow M.D."/>
            <person name="Varshney R.K."/>
            <person name="Wang X."/>
            <person name="Zhang X."/>
            <person name="Barkley N."/>
            <person name="Guimaraes P.M."/>
            <person name="Isobe S."/>
            <person name="Guo B."/>
            <person name="Liao B."/>
            <person name="Stalker H.T."/>
            <person name="Schmitz R.J."/>
            <person name="Scheffler B.E."/>
            <person name="Leal-Bertioli S.C."/>
            <person name="Xun X."/>
            <person name="Jackson S.A."/>
            <person name="Michelmore R."/>
            <person name="Ozias-Akins P."/>
        </authorList>
    </citation>
    <scope>NUCLEOTIDE SEQUENCE [LARGE SCALE GENOMIC DNA]</scope>
    <source>
        <strain evidence="10">cv. V14167</strain>
    </source>
</reference>
<dbReference type="AlphaFoldDB" id="A0A9C6TBX8"/>
<organism evidence="10 11">
    <name type="scientific">Arachis duranensis</name>
    <name type="common">Wild peanut</name>
    <dbReference type="NCBI Taxonomy" id="130453"/>
    <lineage>
        <taxon>Eukaryota</taxon>
        <taxon>Viridiplantae</taxon>
        <taxon>Streptophyta</taxon>
        <taxon>Embryophyta</taxon>
        <taxon>Tracheophyta</taxon>
        <taxon>Spermatophyta</taxon>
        <taxon>Magnoliopsida</taxon>
        <taxon>eudicotyledons</taxon>
        <taxon>Gunneridae</taxon>
        <taxon>Pentapetalae</taxon>
        <taxon>rosids</taxon>
        <taxon>fabids</taxon>
        <taxon>Fabales</taxon>
        <taxon>Fabaceae</taxon>
        <taxon>Papilionoideae</taxon>
        <taxon>50 kb inversion clade</taxon>
        <taxon>dalbergioids sensu lato</taxon>
        <taxon>Dalbergieae</taxon>
        <taxon>Pterocarpus clade</taxon>
        <taxon>Arachis</taxon>
    </lineage>
</organism>
<keyword evidence="5" id="KW-0479">Metal-binding</keyword>
<dbReference type="KEGG" id="adu:107472242"/>
<dbReference type="GO" id="GO:0004518">
    <property type="term" value="F:nuclease activity"/>
    <property type="evidence" value="ECO:0007669"/>
    <property type="project" value="UniProtKB-KW"/>
</dbReference>
<evidence type="ECO:0000256" key="6">
    <source>
        <dbReference type="ARBA" id="ARBA00022801"/>
    </source>
</evidence>
<keyword evidence="7" id="KW-0539">Nucleus</keyword>
<evidence type="ECO:0000256" key="5">
    <source>
        <dbReference type="ARBA" id="ARBA00022723"/>
    </source>
</evidence>
<dbReference type="GeneID" id="107472242"/>
<protein>
    <submittedName>
        <fullName evidence="11">Uncharacterized protein LOC107472242</fullName>
    </submittedName>
</protein>
<keyword evidence="10" id="KW-1185">Reference proteome</keyword>
<dbReference type="InterPro" id="IPR058353">
    <property type="entry name" value="DUF8040"/>
</dbReference>
<evidence type="ECO:0000256" key="2">
    <source>
        <dbReference type="ARBA" id="ARBA00004123"/>
    </source>
</evidence>
<reference evidence="11" key="2">
    <citation type="submission" date="2025-08" db="UniProtKB">
        <authorList>
            <consortium name="RefSeq"/>
        </authorList>
    </citation>
    <scope>IDENTIFICATION</scope>
    <source>
        <tissue evidence="11">Whole plant</tissue>
    </source>
</reference>
<keyword evidence="4" id="KW-0540">Nuclease</keyword>
<evidence type="ECO:0000259" key="9">
    <source>
        <dbReference type="Pfam" id="PF26138"/>
    </source>
</evidence>
<dbReference type="Proteomes" id="UP000515211">
    <property type="component" value="Chromosome 2"/>
</dbReference>
<dbReference type="InterPro" id="IPR027806">
    <property type="entry name" value="HARBI1_dom"/>
</dbReference>
<sequence>MDRCAFHALCNMLKRVGRLEPSRNMGVEVMVAMFLHIIAHDVKIRVIKRQFVRSEETISRRFNDVLLAILRCHNLLLKKPQPFSQDKMDERWKWSKDCLGALDGTHIKVNVLEADKPRYRNRKGDIASNVLGVVAPDMQFIYVLAGCEGSAADSRVLRDALFRNGFSVPQARNVIERAFGVLKARWGILRGRSFYPIKTQGRIITACCLLHNHIRRVMVVDPIDEIEDQNILGVDGETIHHIETSDAWGRWRDQLAQEMWNQWRRKHHAR</sequence>
<evidence type="ECO:0000256" key="1">
    <source>
        <dbReference type="ARBA" id="ARBA00001968"/>
    </source>
</evidence>
<dbReference type="GO" id="GO:0046872">
    <property type="term" value="F:metal ion binding"/>
    <property type="evidence" value="ECO:0007669"/>
    <property type="project" value="UniProtKB-KW"/>
</dbReference>
<evidence type="ECO:0000259" key="8">
    <source>
        <dbReference type="Pfam" id="PF13359"/>
    </source>
</evidence>
<comment type="similarity">
    <text evidence="3">Belongs to the HARBI1 family.</text>
</comment>
<dbReference type="GO" id="GO:0016787">
    <property type="term" value="F:hydrolase activity"/>
    <property type="evidence" value="ECO:0007669"/>
    <property type="project" value="UniProtKB-KW"/>
</dbReference>
<dbReference type="Pfam" id="PF26138">
    <property type="entry name" value="DUF8040"/>
    <property type="match status" value="1"/>
</dbReference>
<dbReference type="PANTHER" id="PTHR22930:SF293">
    <property type="entry name" value="PROTEIN ALP1-LIKE"/>
    <property type="match status" value="1"/>
</dbReference>
<evidence type="ECO:0000256" key="7">
    <source>
        <dbReference type="ARBA" id="ARBA00023242"/>
    </source>
</evidence>
<comment type="subcellular location">
    <subcellularLocation>
        <location evidence="2">Nucleus</location>
    </subcellularLocation>
</comment>
<evidence type="ECO:0000313" key="11">
    <source>
        <dbReference type="RefSeq" id="XP_052113730.1"/>
    </source>
</evidence>
<feature type="domain" description="DDE Tnp4" evidence="8">
    <location>
        <begin position="102"/>
        <end position="159"/>
    </location>
</feature>
<accession>A0A9C6TBX8</accession>
<dbReference type="InterPro" id="IPR045249">
    <property type="entry name" value="HARBI1-like"/>
</dbReference>
<feature type="domain" description="DUF8040" evidence="9">
    <location>
        <begin position="1"/>
        <end position="70"/>
    </location>
</feature>
<dbReference type="Pfam" id="PF13359">
    <property type="entry name" value="DDE_Tnp_4"/>
    <property type="match status" value="2"/>
</dbReference>
<evidence type="ECO:0000313" key="10">
    <source>
        <dbReference type="Proteomes" id="UP000515211"/>
    </source>
</evidence>
<evidence type="ECO:0000256" key="4">
    <source>
        <dbReference type="ARBA" id="ARBA00022722"/>
    </source>
</evidence>
<dbReference type="RefSeq" id="XP_052113730.1">
    <property type="nucleotide sequence ID" value="XM_052257770.1"/>
</dbReference>
<gene>
    <name evidence="11" type="primary">LOC107472242</name>
</gene>
<dbReference type="GO" id="GO:0005634">
    <property type="term" value="C:nucleus"/>
    <property type="evidence" value="ECO:0007669"/>
    <property type="project" value="UniProtKB-SubCell"/>
</dbReference>
<dbReference type="PANTHER" id="PTHR22930">
    <property type="match status" value="1"/>
</dbReference>
<name>A0A9C6TBX8_ARADU</name>
<evidence type="ECO:0000256" key="3">
    <source>
        <dbReference type="ARBA" id="ARBA00006958"/>
    </source>
</evidence>
<keyword evidence="6" id="KW-0378">Hydrolase</keyword>